<feature type="region of interest" description="Disordered" evidence="1">
    <location>
        <begin position="1"/>
        <end position="34"/>
    </location>
</feature>
<organism evidence="2 3">
    <name type="scientific">Glycomyces rutgersensis</name>
    <dbReference type="NCBI Taxonomy" id="58115"/>
    <lineage>
        <taxon>Bacteria</taxon>
        <taxon>Bacillati</taxon>
        <taxon>Actinomycetota</taxon>
        <taxon>Actinomycetes</taxon>
        <taxon>Glycomycetales</taxon>
        <taxon>Glycomycetaceae</taxon>
        <taxon>Glycomyces</taxon>
    </lineage>
</organism>
<evidence type="ECO:0000313" key="2">
    <source>
        <dbReference type="EMBL" id="GAA2336726.1"/>
    </source>
</evidence>
<name>A0ABP5SR61_9ACTN</name>
<evidence type="ECO:0000313" key="3">
    <source>
        <dbReference type="Proteomes" id="UP001501584"/>
    </source>
</evidence>
<accession>A0ABP5SR61</accession>
<comment type="caution">
    <text evidence="2">The sequence shown here is derived from an EMBL/GenBank/DDBJ whole genome shotgun (WGS) entry which is preliminary data.</text>
</comment>
<dbReference type="Proteomes" id="UP001501584">
    <property type="component" value="Unassembled WGS sequence"/>
</dbReference>
<proteinExistence type="predicted"/>
<protein>
    <submittedName>
        <fullName evidence="2">Uncharacterized protein</fullName>
    </submittedName>
</protein>
<gene>
    <name evidence="2" type="ORF">GCM10010403_31130</name>
</gene>
<feature type="region of interest" description="Disordered" evidence="1">
    <location>
        <begin position="48"/>
        <end position="97"/>
    </location>
</feature>
<sequence length="97" mass="9839">MTVCGRSRHGCPDAAGTPNTGRLANSEPPVNNPAAGVRQFRVLGSEGVTEDTGGRVCGRTVGGSEGTTDTGRVANFGPPVKTLTEGYDDPGPLDPEA</sequence>
<reference evidence="3" key="1">
    <citation type="journal article" date="2019" name="Int. J. Syst. Evol. Microbiol.">
        <title>The Global Catalogue of Microorganisms (GCM) 10K type strain sequencing project: providing services to taxonomists for standard genome sequencing and annotation.</title>
        <authorList>
            <consortium name="The Broad Institute Genomics Platform"/>
            <consortium name="The Broad Institute Genome Sequencing Center for Infectious Disease"/>
            <person name="Wu L."/>
            <person name="Ma J."/>
        </authorList>
    </citation>
    <scope>NUCLEOTIDE SEQUENCE [LARGE SCALE GENOMIC DNA]</scope>
    <source>
        <strain evidence="3">JCM 6238</strain>
    </source>
</reference>
<dbReference type="EMBL" id="BAAASX010000004">
    <property type="protein sequence ID" value="GAA2336726.1"/>
    <property type="molecule type" value="Genomic_DNA"/>
</dbReference>
<evidence type="ECO:0000256" key="1">
    <source>
        <dbReference type="SAM" id="MobiDB-lite"/>
    </source>
</evidence>
<keyword evidence="3" id="KW-1185">Reference proteome</keyword>